<keyword evidence="1" id="KW-0862">Zinc</keyword>
<proteinExistence type="predicted"/>
<dbReference type="Proteomes" id="UP000053660">
    <property type="component" value="Unassembled WGS sequence"/>
</dbReference>
<dbReference type="GO" id="GO:0008270">
    <property type="term" value="F:zinc ion binding"/>
    <property type="evidence" value="ECO:0007669"/>
    <property type="project" value="UniProtKB-KW"/>
</dbReference>
<keyword evidence="1" id="KW-0479">Metal-binding</keyword>
<feature type="non-terminal residue" evidence="3">
    <location>
        <position position="356"/>
    </location>
</feature>
<dbReference type="SUPFAM" id="SSF57756">
    <property type="entry name" value="Retrovirus zinc finger-like domains"/>
    <property type="match status" value="1"/>
</dbReference>
<dbReference type="EMBL" id="KN609630">
    <property type="protein sequence ID" value="KHJ78584.1"/>
    <property type="molecule type" value="Genomic_DNA"/>
</dbReference>
<dbReference type="OrthoDB" id="5819653at2759"/>
<organism evidence="3 4">
    <name type="scientific">Oesophagostomum dentatum</name>
    <name type="common">Nodular worm</name>
    <dbReference type="NCBI Taxonomy" id="61180"/>
    <lineage>
        <taxon>Eukaryota</taxon>
        <taxon>Metazoa</taxon>
        <taxon>Ecdysozoa</taxon>
        <taxon>Nematoda</taxon>
        <taxon>Chromadorea</taxon>
        <taxon>Rhabditida</taxon>
        <taxon>Rhabditina</taxon>
        <taxon>Rhabditomorpha</taxon>
        <taxon>Strongyloidea</taxon>
        <taxon>Strongylidae</taxon>
        <taxon>Oesophagostomum</taxon>
    </lineage>
</organism>
<reference evidence="3 4" key="1">
    <citation type="submission" date="2014-03" db="EMBL/GenBank/DDBJ databases">
        <title>Draft genome of the hookworm Oesophagostomum dentatum.</title>
        <authorList>
            <person name="Mitreva M."/>
        </authorList>
    </citation>
    <scope>NUCLEOTIDE SEQUENCE [LARGE SCALE GENOMIC DNA]</scope>
    <source>
        <strain evidence="3 4">OD-Hann</strain>
    </source>
</reference>
<dbReference type="PROSITE" id="PS50158">
    <property type="entry name" value="ZF_CCHC"/>
    <property type="match status" value="1"/>
</dbReference>
<keyword evidence="1" id="KW-0863">Zinc-finger</keyword>
<dbReference type="InterPro" id="IPR036875">
    <property type="entry name" value="Znf_CCHC_sf"/>
</dbReference>
<dbReference type="AlphaFoldDB" id="A0A0B1S0Y3"/>
<dbReference type="GO" id="GO:0005737">
    <property type="term" value="C:cytoplasm"/>
    <property type="evidence" value="ECO:0007669"/>
    <property type="project" value="UniProtKB-ARBA"/>
</dbReference>
<gene>
    <name evidence="3" type="ORF">OESDEN_21793</name>
</gene>
<evidence type="ECO:0000313" key="3">
    <source>
        <dbReference type="EMBL" id="KHJ78584.1"/>
    </source>
</evidence>
<dbReference type="InterPro" id="IPR005162">
    <property type="entry name" value="Retrotrans_gag_dom"/>
</dbReference>
<evidence type="ECO:0000256" key="1">
    <source>
        <dbReference type="PROSITE-ProRule" id="PRU00047"/>
    </source>
</evidence>
<dbReference type="InterPro" id="IPR001878">
    <property type="entry name" value="Znf_CCHC"/>
</dbReference>
<keyword evidence="4" id="KW-1185">Reference proteome</keyword>
<dbReference type="PANTHER" id="PTHR33223:SF6">
    <property type="entry name" value="CCHC-TYPE DOMAIN-CONTAINING PROTEIN"/>
    <property type="match status" value="1"/>
</dbReference>
<dbReference type="GO" id="GO:0019899">
    <property type="term" value="F:enzyme binding"/>
    <property type="evidence" value="ECO:0007669"/>
    <property type="project" value="UniProtKB-ARBA"/>
</dbReference>
<evidence type="ECO:0000313" key="4">
    <source>
        <dbReference type="Proteomes" id="UP000053660"/>
    </source>
</evidence>
<sequence>MHNAETMHNSVSANSVWALGQFAPKLPNSFSGSENQDFESWLRRFEDMTRMINPPIPDQLKTNTLVGFLDGEARDLIDDMTDSDKNDYNKVVEHLRSHYESKHFRGLARQKLSDCKQNSTESVRDFAERVKKLVKKATIGQSKSSQNERLLDEFLDRLKPVLRFHVKATSPATFEEALVKALTYESLLADTANALTIIPVQPTQTAAVNVAAAYPAQFQQQNNFARRARPQFSSRFNQRVNERAPNSNIVCYRCGRQGHIQMYCRYTLPPTNLRPPRGQFQNRYQSNRPPITGRIQNFARGNQRPEFQNSDNARSFQYPNPRAVYAVDTSNAVVQESASNIDQQKDAQIKALIERN</sequence>
<dbReference type="GO" id="GO:0003676">
    <property type="term" value="F:nucleic acid binding"/>
    <property type="evidence" value="ECO:0007669"/>
    <property type="project" value="InterPro"/>
</dbReference>
<protein>
    <recommendedName>
        <fullName evidence="2">CCHC-type domain-containing protein</fullName>
    </recommendedName>
</protein>
<evidence type="ECO:0000259" key="2">
    <source>
        <dbReference type="PROSITE" id="PS50158"/>
    </source>
</evidence>
<accession>A0A0B1S0Y3</accession>
<name>A0A0B1S0Y3_OESDE</name>
<dbReference type="Pfam" id="PF03732">
    <property type="entry name" value="Retrotrans_gag"/>
    <property type="match status" value="1"/>
</dbReference>
<feature type="domain" description="CCHC-type" evidence="2">
    <location>
        <begin position="251"/>
        <end position="265"/>
    </location>
</feature>
<dbReference type="PANTHER" id="PTHR33223">
    <property type="entry name" value="CCHC-TYPE DOMAIN-CONTAINING PROTEIN"/>
    <property type="match status" value="1"/>
</dbReference>